<name>A0A1Q3EEQ8_LENED</name>
<dbReference type="Proteomes" id="UP000188533">
    <property type="component" value="Unassembled WGS sequence"/>
</dbReference>
<accession>A0A1Q3EEQ8</accession>
<dbReference type="EMBL" id="BDGU01000264">
    <property type="protein sequence ID" value="GAW05676.1"/>
    <property type="molecule type" value="Genomic_DNA"/>
</dbReference>
<sequence length="252" mass="27223">MLNWTPTKKLSEVHPPIPRVSCWAKENLSVALQFEFSSNFTTVSMGCRGLSCGPATTKPRSTIHYYLELYRPLYPERSATWDFKELLYMIKMSSFLKFGAIIAAVFIIGTQAESHTVTFQNFCGIPGVPTLKANGVTLSTGEAYTSNGPLEAAIAYLDIGCGDNGEGCTTIETTLANPTSPGSGSSTDITLIFPHSFSVGTAFEYYNGCDGAGADCSDIDCTTALKEPTDTQDQIQCEVDNVNLAITFCDYS</sequence>
<comment type="caution">
    <text evidence="1">The sequence shown here is derived from an EMBL/GenBank/DDBJ whole genome shotgun (WGS) entry which is preliminary data.</text>
</comment>
<keyword evidence="2" id="KW-1185">Reference proteome</keyword>
<protein>
    <submittedName>
        <fullName evidence="1">Glycopeptide</fullName>
    </submittedName>
</protein>
<dbReference type="STRING" id="5353.A0A1Q3EEQ8"/>
<evidence type="ECO:0000313" key="1">
    <source>
        <dbReference type="EMBL" id="GAW05676.1"/>
    </source>
</evidence>
<reference evidence="1 2" key="2">
    <citation type="submission" date="2017-02" db="EMBL/GenBank/DDBJ databases">
        <title>A genome survey and senescence transcriptome analysis in Lentinula edodes.</title>
        <authorList>
            <person name="Sakamoto Y."/>
            <person name="Nakade K."/>
            <person name="Sato S."/>
            <person name="Yoshida Y."/>
            <person name="Miyazaki K."/>
            <person name="Natsume S."/>
            <person name="Konno N."/>
        </authorList>
    </citation>
    <scope>NUCLEOTIDE SEQUENCE [LARGE SCALE GENOMIC DNA]</scope>
    <source>
        <strain evidence="1 2">NBRC 111202</strain>
    </source>
</reference>
<reference evidence="1 2" key="1">
    <citation type="submission" date="2016-08" db="EMBL/GenBank/DDBJ databases">
        <authorList>
            <consortium name="Lentinula edodes genome sequencing consortium"/>
            <person name="Sakamoto Y."/>
            <person name="Nakade K."/>
            <person name="Sato S."/>
            <person name="Yoshida Y."/>
            <person name="Miyazaki K."/>
            <person name="Natsume S."/>
            <person name="Konno N."/>
        </authorList>
    </citation>
    <scope>NUCLEOTIDE SEQUENCE [LARGE SCALE GENOMIC DNA]</scope>
    <source>
        <strain evidence="1 2">NBRC 111202</strain>
    </source>
</reference>
<dbReference type="AlphaFoldDB" id="A0A1Q3EEQ8"/>
<organism evidence="1 2">
    <name type="scientific">Lentinula edodes</name>
    <name type="common">Shiitake mushroom</name>
    <name type="synonym">Lentinus edodes</name>
    <dbReference type="NCBI Taxonomy" id="5353"/>
    <lineage>
        <taxon>Eukaryota</taxon>
        <taxon>Fungi</taxon>
        <taxon>Dikarya</taxon>
        <taxon>Basidiomycota</taxon>
        <taxon>Agaricomycotina</taxon>
        <taxon>Agaricomycetes</taxon>
        <taxon>Agaricomycetidae</taxon>
        <taxon>Agaricales</taxon>
        <taxon>Marasmiineae</taxon>
        <taxon>Omphalotaceae</taxon>
        <taxon>Lentinula</taxon>
    </lineage>
</organism>
<evidence type="ECO:0000313" key="2">
    <source>
        <dbReference type="Proteomes" id="UP000188533"/>
    </source>
</evidence>
<proteinExistence type="predicted"/>
<gene>
    <name evidence="1" type="ORF">LENED_007549</name>
</gene>